<name>A0A6G7KTP9_ASF</name>
<feature type="compositionally biased region" description="Polar residues" evidence="2">
    <location>
        <begin position="294"/>
        <end position="305"/>
    </location>
</feature>
<organismHost>
    <name type="scientific">Ornithodoros moubata</name>
    <name type="common">Soft tick</name>
    <name type="synonym">Argasid tick</name>
    <dbReference type="NCBI Taxonomy" id="6938"/>
</organismHost>
<evidence type="ECO:0000256" key="2">
    <source>
        <dbReference type="SAM" id="MobiDB-lite"/>
    </source>
</evidence>
<evidence type="ECO:0000313" key="3">
    <source>
        <dbReference type="EMBL" id="QII88766.1"/>
    </source>
</evidence>
<reference evidence="3" key="1">
    <citation type="submission" date="2019-11" db="EMBL/GenBank/DDBJ databases">
        <authorList>
            <person name="Ndlovu S.S."/>
            <person name="Carulei O."/>
        </authorList>
    </citation>
    <scope>NUCLEOTIDE SEQUENCE [LARGE SCALE GENOMIC DNA]</scope>
    <source>
        <strain evidence="3">RSA_W1_1999</strain>
    </source>
</reference>
<proteinExistence type="predicted"/>
<feature type="coiled-coil region" evidence="1">
    <location>
        <begin position="195"/>
        <end position="222"/>
    </location>
</feature>
<evidence type="ECO:0000256" key="1">
    <source>
        <dbReference type="SAM" id="Coils"/>
    </source>
</evidence>
<dbReference type="EMBL" id="MN641876">
    <property type="protein sequence ID" value="QII88766.1"/>
    <property type="molecule type" value="Genomic_DNA"/>
</dbReference>
<organismHost>
    <name type="scientific">Sus scrofa</name>
    <name type="common">Pig</name>
    <dbReference type="NCBI Taxonomy" id="9823"/>
</organismHost>
<organismHost>
    <name type="scientific">Phacochoerus aethiopicus</name>
    <name type="common">Warthog</name>
    <dbReference type="NCBI Taxonomy" id="85517"/>
</organismHost>
<keyword evidence="1" id="KW-0175">Coiled coil</keyword>
<organism evidence="3">
    <name type="scientific">African swine fever virus</name>
    <name type="common">ASFV</name>
    <dbReference type="NCBI Taxonomy" id="10497"/>
    <lineage>
        <taxon>Viruses</taxon>
        <taxon>Varidnaviria</taxon>
        <taxon>Bamfordvirae</taxon>
        <taxon>Nucleocytoviricota</taxon>
        <taxon>Pokkesviricetes</taxon>
        <taxon>Asfuvirales</taxon>
        <taxon>Asfarviridae</taxon>
        <taxon>Asfivirus</taxon>
        <taxon>Asfivirus haemorrhagiae</taxon>
    </lineage>
</organism>
<organismHost>
    <name type="scientific">Potamochoerus larvatus</name>
    <name type="common">Bushpig</name>
    <dbReference type="NCBI Taxonomy" id="273792"/>
</organismHost>
<feature type="region of interest" description="Disordered" evidence="2">
    <location>
        <begin position="294"/>
        <end position="324"/>
    </location>
</feature>
<organismHost>
    <name type="scientific">Ornithodoros</name>
    <name type="common">relapsing fever ticks</name>
    <dbReference type="NCBI Taxonomy" id="6937"/>
</organismHost>
<sequence length="479" mass="56622">MDQEESRVISIFETLGAYFINIFYNFLYKNALYKKHSIVTEYQYQVKGYILGVKQNKKLYEKMLDSFYKYFCNITQINSKTLNFSNFVSTIVDSFIPKEYSQSISLEKKESILELLLCDYISNLGTFITTEKMLPFIIKNRKENYHKVTKEMQDYSLTFLLKKRMELYNKFLRKQAYVEPETELEETYARLSSYNRSLLHQIEELTSENKSLLADLSTLRKKYEKRQSEYRRLVQLLYQQIQRSSTSKSSYPLTKFIETLPSEHFSNEEYQKETPADQKEVVETELLRKQELLTSQELTSKSPNNYPVPHSRTIVSKPSDNYPVPRSRTTKIDFDNSLQNQELHTKNGFSEKDIVEFSQDKPEKDIVEFSQDKPEEENILAIKQDNPEEEDILAIKQDNPEEEDKPEFNQDKPEFKEAVLDIKENILEEENQDEPIVQNPFLENFWKPEQKTFNQSGLFEESSNFSNDWSGGDVTLNFS</sequence>
<organismHost>
    <name type="scientific">Phacochoerus africanus</name>
    <name type="common">Warthog</name>
    <dbReference type="NCBI Taxonomy" id="41426"/>
</organismHost>
<protein>
    <submittedName>
        <fullName evidence="3">PB475L</fullName>
    </submittedName>
</protein>
<gene>
    <name evidence="3" type="primary">B475L</name>
</gene>
<accession>A0A6G7KTP9</accession>